<evidence type="ECO:0000256" key="1">
    <source>
        <dbReference type="ARBA" id="ARBA00022737"/>
    </source>
</evidence>
<keyword evidence="1" id="KW-0677">Repeat</keyword>
<evidence type="ECO:0000259" key="4">
    <source>
        <dbReference type="PROSITE" id="PS50222"/>
    </source>
</evidence>
<evidence type="ECO:0000313" key="6">
    <source>
        <dbReference type="Proteomes" id="UP000039324"/>
    </source>
</evidence>
<dbReference type="PANTHER" id="PTHR23056:SF110">
    <property type="entry name" value="CALMODULIN"/>
    <property type="match status" value="1"/>
</dbReference>
<organism evidence="5 6">
    <name type="scientific">Plasmodiophora brassicae</name>
    <name type="common">Clubroot disease agent</name>
    <dbReference type="NCBI Taxonomy" id="37360"/>
    <lineage>
        <taxon>Eukaryota</taxon>
        <taxon>Sar</taxon>
        <taxon>Rhizaria</taxon>
        <taxon>Endomyxa</taxon>
        <taxon>Phytomyxea</taxon>
        <taxon>Plasmodiophorida</taxon>
        <taxon>Plasmodiophoridae</taxon>
        <taxon>Plasmodiophora</taxon>
    </lineage>
</organism>
<dbReference type="AlphaFoldDB" id="A0A0G4II10"/>
<dbReference type="STRING" id="37360.A0A0G4II10"/>
<gene>
    <name evidence="5" type="ORF">PBRA_000498</name>
</gene>
<keyword evidence="6" id="KW-1185">Reference proteome</keyword>
<dbReference type="OrthoDB" id="2122982at2759"/>
<proteinExistence type="predicted"/>
<accession>A0A0G4II10</accession>
<dbReference type="InterPro" id="IPR045198">
    <property type="entry name" value="CNBL1-10"/>
</dbReference>
<dbReference type="InterPro" id="IPR018247">
    <property type="entry name" value="EF_Hand_1_Ca_BS"/>
</dbReference>
<keyword evidence="2" id="KW-0106">Calcium</keyword>
<reference evidence="5 6" key="1">
    <citation type="submission" date="2015-02" db="EMBL/GenBank/DDBJ databases">
        <authorList>
            <person name="Chooi Y.-H."/>
        </authorList>
    </citation>
    <scope>NUCLEOTIDE SEQUENCE [LARGE SCALE GENOMIC DNA]</scope>
    <source>
        <strain evidence="5">E3</strain>
    </source>
</reference>
<dbReference type="PROSITE" id="PS50222">
    <property type="entry name" value="EF_HAND_2"/>
    <property type="match status" value="2"/>
</dbReference>
<dbReference type="Pfam" id="PF13202">
    <property type="entry name" value="EF-hand_5"/>
    <property type="match status" value="1"/>
</dbReference>
<dbReference type="PROSITE" id="PS00018">
    <property type="entry name" value="EF_HAND_1"/>
    <property type="match status" value="2"/>
</dbReference>
<feature type="region of interest" description="Disordered" evidence="3">
    <location>
        <begin position="78"/>
        <end position="107"/>
    </location>
</feature>
<dbReference type="Gene3D" id="1.10.238.10">
    <property type="entry name" value="EF-hand"/>
    <property type="match status" value="1"/>
</dbReference>
<dbReference type="SMART" id="SM00054">
    <property type="entry name" value="EFh"/>
    <property type="match status" value="2"/>
</dbReference>
<dbReference type="SUPFAM" id="SSF47473">
    <property type="entry name" value="EF-hand"/>
    <property type="match status" value="1"/>
</dbReference>
<dbReference type="EMBL" id="CDSF01000001">
    <property type="protein sequence ID" value="CEO94712.1"/>
    <property type="molecule type" value="Genomic_DNA"/>
</dbReference>
<name>A0A0G4II10_PLABS</name>
<dbReference type="InterPro" id="IPR002048">
    <property type="entry name" value="EF_hand_dom"/>
</dbReference>
<evidence type="ECO:0000313" key="5">
    <source>
        <dbReference type="EMBL" id="CEO94712.1"/>
    </source>
</evidence>
<dbReference type="PRINTS" id="PR00450">
    <property type="entry name" value="RECOVERIN"/>
</dbReference>
<dbReference type="InterPro" id="IPR011992">
    <property type="entry name" value="EF-hand-dom_pair"/>
</dbReference>
<feature type="domain" description="EF-hand" evidence="4">
    <location>
        <begin position="219"/>
        <end position="254"/>
    </location>
</feature>
<feature type="compositionally biased region" description="Pro residues" evidence="3">
    <location>
        <begin position="95"/>
        <end position="104"/>
    </location>
</feature>
<dbReference type="PANTHER" id="PTHR23056">
    <property type="entry name" value="CALCINEURIN B"/>
    <property type="match status" value="1"/>
</dbReference>
<evidence type="ECO:0000256" key="3">
    <source>
        <dbReference type="SAM" id="MobiDB-lite"/>
    </source>
</evidence>
<dbReference type="CDD" id="cd00051">
    <property type="entry name" value="EFh"/>
    <property type="match status" value="1"/>
</dbReference>
<dbReference type="GO" id="GO:0019900">
    <property type="term" value="F:kinase binding"/>
    <property type="evidence" value="ECO:0007669"/>
    <property type="project" value="InterPro"/>
</dbReference>
<evidence type="ECO:0000256" key="2">
    <source>
        <dbReference type="ARBA" id="ARBA00022837"/>
    </source>
</evidence>
<protein>
    <recommendedName>
        <fullName evidence="4">EF-hand domain-containing protein</fullName>
    </recommendedName>
</protein>
<sequence>MTTTLDGVLLARHYTHCHRVGGFIVSHPVDPKAPRASVVIPPLRVPSPPPVPRYERLAQVPPHRQHRTEPIQLGALTSRLCRGLDTTPRPGSPRRLPPPSPRRPIPADRRRAQLSNATRHVALVGGTPTSHWVRSKWMHAGDRGGRRKDDGPESEKRISKIHGFLSQRDIKALLKQTNYSRREMYVLYVRFKALCSMSPFSHGIDKQTFKTGVARLAVEDDLFVDRVFDLVDEDGSGCIEWPEFLASLAALEKGNPSQKMTFFLRTYDLDGDGFISKQDLYTMFLSSCMLKPDEVTLDLVQSYVERLFGTVNASSKDKLSLQDIVSFMESSNSKEDVWGLFGRSMLRDFGGES</sequence>
<dbReference type="GO" id="GO:0019722">
    <property type="term" value="P:calcium-mediated signaling"/>
    <property type="evidence" value="ECO:0007669"/>
    <property type="project" value="InterPro"/>
</dbReference>
<dbReference type="GO" id="GO:0005509">
    <property type="term" value="F:calcium ion binding"/>
    <property type="evidence" value="ECO:0007669"/>
    <property type="project" value="InterPro"/>
</dbReference>
<dbReference type="Proteomes" id="UP000039324">
    <property type="component" value="Unassembled WGS sequence"/>
</dbReference>
<feature type="domain" description="EF-hand" evidence="4">
    <location>
        <begin position="255"/>
        <end position="290"/>
    </location>
</feature>